<evidence type="ECO:0008006" key="5">
    <source>
        <dbReference type="Google" id="ProtNLM"/>
    </source>
</evidence>
<accession>A0A841M113</accession>
<organism evidence="3 4">
    <name type="scientific">Paenochrobactrum gallinarii</name>
    <dbReference type="NCBI Taxonomy" id="643673"/>
    <lineage>
        <taxon>Bacteria</taxon>
        <taxon>Pseudomonadati</taxon>
        <taxon>Pseudomonadota</taxon>
        <taxon>Alphaproteobacteria</taxon>
        <taxon>Hyphomicrobiales</taxon>
        <taxon>Brucellaceae</taxon>
        <taxon>Paenochrobactrum</taxon>
    </lineage>
</organism>
<name>A0A841M113_9HYPH</name>
<dbReference type="InterPro" id="IPR036514">
    <property type="entry name" value="SGNH_hydro_sf"/>
</dbReference>
<feature type="region of interest" description="Disordered" evidence="1">
    <location>
        <begin position="306"/>
        <end position="328"/>
    </location>
</feature>
<proteinExistence type="predicted"/>
<protein>
    <recommendedName>
        <fullName evidence="5">DUF459 domain-containing protein</fullName>
    </recommendedName>
</protein>
<dbReference type="Proteomes" id="UP000555393">
    <property type="component" value="Unassembled WGS sequence"/>
</dbReference>
<gene>
    <name evidence="3" type="ORF">FHS77_002075</name>
</gene>
<evidence type="ECO:0000256" key="2">
    <source>
        <dbReference type="SAM" id="SignalP"/>
    </source>
</evidence>
<dbReference type="AlphaFoldDB" id="A0A841M113"/>
<dbReference type="GO" id="GO:0016788">
    <property type="term" value="F:hydrolase activity, acting on ester bonds"/>
    <property type="evidence" value="ECO:0007669"/>
    <property type="project" value="UniProtKB-ARBA"/>
</dbReference>
<sequence length="383" mass="41874">MSRLFKTTTKKASLTYLLSAGLLAFPLLLPQTTPAQSQTLFDMLFGEKKAAQPPPPPKKAAPQRAVRPKKQTSPASRKPATVQIPIPVPAPKHLVQKLEDAQNVLVLGDFLSSGLANGLGEAFSDNPSVRITDLSNGSSGFVRQDYYNWNQSVQTLLEQEKPAAVIMMIGANDRQTMDSNGKIRIFASDEWKADYQARIEQFVLSVQKTGYPLIWVGQPPYASRDMSKDMLALNEIYRKTSENTKISFVDIWDGFANEDGDGAITGLDINGQEAQLRSPDGIGLTTAGKRKLAFYVEKPLKKVLSNTEQQQDPAASASSEAAPAAPSRIDRVPAVSLRDYGADHSGILLGGVPAPAQPKTHKNDNLYSPYPERADYFRTITNK</sequence>
<feature type="region of interest" description="Disordered" evidence="1">
    <location>
        <begin position="351"/>
        <end position="370"/>
    </location>
</feature>
<dbReference type="EMBL" id="JACIIU010000009">
    <property type="protein sequence ID" value="MBB6261519.1"/>
    <property type="molecule type" value="Genomic_DNA"/>
</dbReference>
<dbReference type="InterPro" id="IPR007407">
    <property type="entry name" value="DUF459"/>
</dbReference>
<keyword evidence="2" id="KW-0732">Signal</keyword>
<dbReference type="Gene3D" id="3.40.50.1110">
    <property type="entry name" value="SGNH hydrolase"/>
    <property type="match status" value="1"/>
</dbReference>
<dbReference type="SUPFAM" id="SSF52266">
    <property type="entry name" value="SGNH hydrolase"/>
    <property type="match status" value="1"/>
</dbReference>
<feature type="signal peptide" evidence="2">
    <location>
        <begin position="1"/>
        <end position="35"/>
    </location>
</feature>
<comment type="caution">
    <text evidence="3">The sequence shown here is derived from an EMBL/GenBank/DDBJ whole genome shotgun (WGS) entry which is preliminary data.</text>
</comment>
<dbReference type="RefSeq" id="WP_184222957.1">
    <property type="nucleotide sequence ID" value="NZ_JACIIU010000009.1"/>
</dbReference>
<feature type="chain" id="PRO_5032829640" description="DUF459 domain-containing protein" evidence="2">
    <location>
        <begin position="36"/>
        <end position="383"/>
    </location>
</feature>
<feature type="compositionally biased region" description="Low complexity" evidence="1">
    <location>
        <begin position="313"/>
        <end position="327"/>
    </location>
</feature>
<evidence type="ECO:0000313" key="4">
    <source>
        <dbReference type="Proteomes" id="UP000555393"/>
    </source>
</evidence>
<evidence type="ECO:0000313" key="3">
    <source>
        <dbReference type="EMBL" id="MBB6261519.1"/>
    </source>
</evidence>
<reference evidence="3 4" key="1">
    <citation type="submission" date="2020-08" db="EMBL/GenBank/DDBJ databases">
        <title>Genomic Encyclopedia of Type Strains, Phase IV (KMG-IV): sequencing the most valuable type-strain genomes for metagenomic binning, comparative biology and taxonomic classification.</title>
        <authorList>
            <person name="Goeker M."/>
        </authorList>
    </citation>
    <scope>NUCLEOTIDE SEQUENCE [LARGE SCALE GENOMIC DNA]</scope>
    <source>
        <strain evidence="3 4">DSM 22336</strain>
    </source>
</reference>
<dbReference type="Pfam" id="PF04311">
    <property type="entry name" value="DUF459"/>
    <property type="match status" value="1"/>
</dbReference>
<feature type="region of interest" description="Disordered" evidence="1">
    <location>
        <begin position="48"/>
        <end position="82"/>
    </location>
</feature>
<keyword evidence="4" id="KW-1185">Reference proteome</keyword>
<evidence type="ECO:0000256" key="1">
    <source>
        <dbReference type="SAM" id="MobiDB-lite"/>
    </source>
</evidence>
<dbReference type="CDD" id="cd01829">
    <property type="entry name" value="SGNH_hydrolase_peri2"/>
    <property type="match status" value="1"/>
</dbReference>